<dbReference type="InterPro" id="IPR011990">
    <property type="entry name" value="TPR-like_helical_dom_sf"/>
</dbReference>
<dbReference type="Proteomes" id="UP000680038">
    <property type="component" value="Unassembled WGS sequence"/>
</dbReference>
<keyword evidence="1" id="KW-0472">Membrane</keyword>
<keyword evidence="3" id="KW-1185">Reference proteome</keyword>
<sequence length="239" mass="27283">MALTDEQIERIEGRANGTLSEEETALLEQELGLNPALQQEAAAYLDVYWALKSMALMPHLKGIHARLKEEEMEAVQAETVRPLIPDQPGNVFSLTRINWGWAAAAAVVLFVFGVGIVNYRHKQNDRLYGMYEQTLEKSFVMSRPEYPAFQEKSGELKAYEKFRSGVDLMKKGQPEKAVPLLEAALRSQNKKVRQEGEWFLSLAYLKMNERRRARKLIDQIASEPDSKFNKQALRLRSAL</sequence>
<keyword evidence="1" id="KW-1133">Transmembrane helix</keyword>
<dbReference type="AlphaFoldDB" id="A0A916JBJ1"/>
<dbReference type="Gene3D" id="1.25.40.10">
    <property type="entry name" value="Tetratricopeptide repeat domain"/>
    <property type="match status" value="1"/>
</dbReference>
<reference evidence="2" key="1">
    <citation type="submission" date="2021-04" db="EMBL/GenBank/DDBJ databases">
        <authorList>
            <person name="Rodrigo-Torres L."/>
            <person name="Arahal R. D."/>
            <person name="Lucena T."/>
        </authorList>
    </citation>
    <scope>NUCLEOTIDE SEQUENCE</scope>
    <source>
        <strain evidence="2">CECT 9275</strain>
    </source>
</reference>
<dbReference type="EMBL" id="CAJRAF010000002">
    <property type="protein sequence ID" value="CAG5002147.1"/>
    <property type="molecule type" value="Genomic_DNA"/>
</dbReference>
<evidence type="ECO:0000313" key="3">
    <source>
        <dbReference type="Proteomes" id="UP000680038"/>
    </source>
</evidence>
<organism evidence="2 3">
    <name type="scientific">Dyadobacter helix</name>
    <dbReference type="NCBI Taxonomy" id="2822344"/>
    <lineage>
        <taxon>Bacteria</taxon>
        <taxon>Pseudomonadati</taxon>
        <taxon>Bacteroidota</taxon>
        <taxon>Cytophagia</taxon>
        <taxon>Cytophagales</taxon>
        <taxon>Spirosomataceae</taxon>
        <taxon>Dyadobacter</taxon>
    </lineage>
</organism>
<keyword evidence="1" id="KW-0812">Transmembrane</keyword>
<gene>
    <name evidence="2" type="ORF">DYBT9275_02820</name>
</gene>
<dbReference type="RefSeq" id="WP_215239387.1">
    <property type="nucleotide sequence ID" value="NZ_CAJRAF010000002.1"/>
</dbReference>
<proteinExistence type="predicted"/>
<feature type="transmembrane region" description="Helical" evidence="1">
    <location>
        <begin position="99"/>
        <end position="119"/>
    </location>
</feature>
<protein>
    <recommendedName>
        <fullName evidence="4">Tetratricopeptide repeat protein</fullName>
    </recommendedName>
</protein>
<accession>A0A916JBJ1</accession>
<comment type="caution">
    <text evidence="2">The sequence shown here is derived from an EMBL/GenBank/DDBJ whole genome shotgun (WGS) entry which is preliminary data.</text>
</comment>
<evidence type="ECO:0008006" key="4">
    <source>
        <dbReference type="Google" id="ProtNLM"/>
    </source>
</evidence>
<evidence type="ECO:0000256" key="1">
    <source>
        <dbReference type="SAM" id="Phobius"/>
    </source>
</evidence>
<dbReference type="SUPFAM" id="SSF48452">
    <property type="entry name" value="TPR-like"/>
    <property type="match status" value="1"/>
</dbReference>
<evidence type="ECO:0000313" key="2">
    <source>
        <dbReference type="EMBL" id="CAG5002147.1"/>
    </source>
</evidence>
<name>A0A916JBJ1_9BACT</name>